<dbReference type="CDD" id="cd17546">
    <property type="entry name" value="REC_hyHK_CKI1_RcsC-like"/>
    <property type="match status" value="1"/>
</dbReference>
<dbReference type="PRINTS" id="PR00344">
    <property type="entry name" value="BCTRLSENSOR"/>
</dbReference>
<gene>
    <name evidence="8" type="ORF">MERR_LOCUS15241</name>
</gene>
<dbReference type="SMART" id="SM00387">
    <property type="entry name" value="HATPase_c"/>
    <property type="match status" value="1"/>
</dbReference>
<dbReference type="InterPro" id="IPR036097">
    <property type="entry name" value="HisK_dim/P_sf"/>
</dbReference>
<dbReference type="CDD" id="cd00082">
    <property type="entry name" value="HisKA"/>
    <property type="match status" value="1"/>
</dbReference>
<dbReference type="GO" id="GO:0000155">
    <property type="term" value="F:phosphorelay sensor kinase activity"/>
    <property type="evidence" value="ECO:0007669"/>
    <property type="project" value="InterPro"/>
</dbReference>
<evidence type="ECO:0000259" key="6">
    <source>
        <dbReference type="PROSITE" id="PS50109"/>
    </source>
</evidence>
<accession>A0A6D2II45</accession>
<keyword evidence="9" id="KW-1185">Reference proteome</keyword>
<dbReference type="InterPro" id="IPR001789">
    <property type="entry name" value="Sig_transdc_resp-reg_receiver"/>
</dbReference>
<dbReference type="Pfam" id="PF02518">
    <property type="entry name" value="HATPase_c"/>
    <property type="match status" value="1"/>
</dbReference>
<dbReference type="InterPro" id="IPR005467">
    <property type="entry name" value="His_kinase_dom"/>
</dbReference>
<dbReference type="Gene3D" id="3.30.565.10">
    <property type="entry name" value="Histidine kinase-like ATPase, C-terminal domain"/>
    <property type="match status" value="1"/>
</dbReference>
<dbReference type="AlphaFoldDB" id="A0A6D2II45"/>
<dbReference type="SMART" id="SM00388">
    <property type="entry name" value="HisKA"/>
    <property type="match status" value="1"/>
</dbReference>
<dbReference type="PANTHER" id="PTHR43719:SF75">
    <property type="entry name" value="HISTIDINE KINASE CKI1"/>
    <property type="match status" value="1"/>
</dbReference>
<dbReference type="SUPFAM" id="SSF55874">
    <property type="entry name" value="ATPase domain of HSP90 chaperone/DNA topoisomerase II/histidine kinase"/>
    <property type="match status" value="1"/>
</dbReference>
<dbReference type="SUPFAM" id="SSF47384">
    <property type="entry name" value="Homodimeric domain of signal transducing histidine kinase"/>
    <property type="match status" value="1"/>
</dbReference>
<dbReference type="SMART" id="SM00448">
    <property type="entry name" value="REC"/>
    <property type="match status" value="1"/>
</dbReference>
<proteinExistence type="predicted"/>
<evidence type="ECO:0000256" key="5">
    <source>
        <dbReference type="SAM" id="Phobius"/>
    </source>
</evidence>
<name>A0A6D2II45_9BRAS</name>
<dbReference type="PROSITE" id="PS50110">
    <property type="entry name" value="RESPONSE_REGULATORY"/>
    <property type="match status" value="1"/>
</dbReference>
<organism evidence="8 9">
    <name type="scientific">Microthlaspi erraticum</name>
    <dbReference type="NCBI Taxonomy" id="1685480"/>
    <lineage>
        <taxon>Eukaryota</taxon>
        <taxon>Viridiplantae</taxon>
        <taxon>Streptophyta</taxon>
        <taxon>Embryophyta</taxon>
        <taxon>Tracheophyta</taxon>
        <taxon>Spermatophyta</taxon>
        <taxon>Magnoliopsida</taxon>
        <taxon>eudicotyledons</taxon>
        <taxon>Gunneridae</taxon>
        <taxon>Pentapetalae</taxon>
        <taxon>rosids</taxon>
        <taxon>malvids</taxon>
        <taxon>Brassicales</taxon>
        <taxon>Brassicaceae</taxon>
        <taxon>Coluteocarpeae</taxon>
        <taxon>Microthlaspi</taxon>
    </lineage>
</organism>
<dbReference type="PANTHER" id="PTHR43719">
    <property type="entry name" value="TWO-COMPONENT HISTIDINE KINASE"/>
    <property type="match status" value="1"/>
</dbReference>
<evidence type="ECO:0000259" key="7">
    <source>
        <dbReference type="PROSITE" id="PS50110"/>
    </source>
</evidence>
<dbReference type="Proteomes" id="UP000467841">
    <property type="component" value="Unassembled WGS sequence"/>
</dbReference>
<feature type="transmembrane region" description="Helical" evidence="5">
    <location>
        <begin position="339"/>
        <end position="361"/>
    </location>
</feature>
<reference evidence="8" key="1">
    <citation type="submission" date="2020-01" db="EMBL/GenBank/DDBJ databases">
        <authorList>
            <person name="Mishra B."/>
        </authorList>
    </citation>
    <scope>NUCLEOTIDE SEQUENCE [LARGE SCALE GENOMIC DNA]</scope>
</reference>
<dbReference type="Gene3D" id="1.10.287.130">
    <property type="match status" value="1"/>
</dbReference>
<comment type="catalytic activity">
    <reaction evidence="1">
        <text>ATP + protein L-histidine = ADP + protein N-phospho-L-histidine.</text>
        <dbReference type="EC" id="2.7.13.3"/>
    </reaction>
</comment>
<protein>
    <recommendedName>
        <fullName evidence="2">histidine kinase</fullName>
        <ecNumber evidence="2">2.7.13.3</ecNumber>
    </recommendedName>
</protein>
<dbReference type="InterPro" id="IPR003594">
    <property type="entry name" value="HATPase_dom"/>
</dbReference>
<comment type="caution">
    <text evidence="8">The sequence shown here is derived from an EMBL/GenBank/DDBJ whole genome shotgun (WGS) entry which is preliminary data.</text>
</comment>
<dbReference type="SUPFAM" id="SSF52172">
    <property type="entry name" value="CheY-like"/>
    <property type="match status" value="1"/>
</dbReference>
<evidence type="ECO:0000313" key="8">
    <source>
        <dbReference type="EMBL" id="CAA7028006.1"/>
    </source>
</evidence>
<keyword evidence="5" id="KW-0812">Transmembrane</keyword>
<feature type="modified residue" description="4-aspartylphosphate" evidence="4">
    <location>
        <position position="1000"/>
    </location>
</feature>
<dbReference type="InterPro" id="IPR036890">
    <property type="entry name" value="HATPase_C_sf"/>
</dbReference>
<keyword evidence="5" id="KW-1133">Transmembrane helix</keyword>
<evidence type="ECO:0000256" key="1">
    <source>
        <dbReference type="ARBA" id="ARBA00000085"/>
    </source>
</evidence>
<dbReference type="EC" id="2.7.13.3" evidence="2"/>
<evidence type="ECO:0000313" key="9">
    <source>
        <dbReference type="Proteomes" id="UP000467841"/>
    </source>
</evidence>
<sequence>MVQKVTKCVTSRPIFVVVVLVFLVIAFGSIPITIWHKTTKNITNDIALFTEDLRSSLVSEIENIGKFIYSKTNSSAIGLARVIDSHLTNNSTHFIEIQTQIGPVLFQAYSTIPQVSQVSYISTNGLLFSYATQSDTSVAVFANSSSSGGGDYTWYTQTVDQRTGGLYGNATKSQPLYVIHTDWFQAAQRNHSIDFVGTGLGREDNKTLFQNVVSLYSKKGVVLLGFPVKTLTDVLKRLNLHGGELYLWNKDGTLLVREGSLNTSFFISNGSTCFGSESSRSVRSQCIPGNCVSGSYPVKIERSKFQAFCSVLEVSGVPLRYTLMFPNKERGPRMENASLYLLIVTMFLGLFWPLVFVTLMLQAARREMYMRARLINQMEATQQAERKSMNKSQAFARASHDIRGSLAGITGLIDLCRQEVRPCSELDTSLKQVNVCTNDLVALLNSVLDMSKIESGKMQLEEEEFNLGKLLEDVIDFFHPLAMKKGVDVVLDLQDGSVLKSSNVRGDSGKLKQILNNLVSNAVKFTVEGHISIRAWAHRPGSKSYVVLASEPKGSVSKFSKCMFCKNKDHSSSSCEREVSDSIRNNANLMEFVFEVDDTGKGIPMEMRKSVFENYVQVRETAQEQQGTGLGLGIVQSLVRLMGGEIRITDKAMGEKGTCFQFNVLLKTSESPVSDVKVIQDVEAGRDHISTPNLGLAIKTSLGGSMTLRNLSPRFNKWLSSSPKQEGSRVVLLLKDEERRRVTEKYIKSLGIKVTVVEKWEHLNHVLERLLGFSPQSSMGRGECSFREDLSSASARELPLIGMDGIDSRSQISKRRVISFSPVVLLVIDAKVGPFLELHDTVEKFCRGLQQGISCKVVWLNEPSGRGSERGDIFCSKPLHGSRLNRVLKMLPEFGGTEPKEAPIALQRESILRHSRVAETSNIISKQSDDEFLSGKRVLVVDDNRITSSVATRKLKKMGVSEVKQCDSGKEAVRLVSEWLTQREQEGSINTLPFDYIFMDCQMPEMDGYEATREIRKVERRYGVHIPIIAVSGHDPGSKEAREAIQAGMDAFLEKNLNQEQLEKIIREI</sequence>
<dbReference type="Pfam" id="PF00072">
    <property type="entry name" value="Response_reg"/>
    <property type="match status" value="1"/>
</dbReference>
<keyword evidence="5" id="KW-0472">Membrane</keyword>
<dbReference type="InterPro" id="IPR003661">
    <property type="entry name" value="HisK_dim/P_dom"/>
</dbReference>
<keyword evidence="3 4" id="KW-0597">Phosphoprotein</keyword>
<dbReference type="Pfam" id="PF00512">
    <property type="entry name" value="HisKA"/>
    <property type="match status" value="1"/>
</dbReference>
<feature type="transmembrane region" description="Helical" evidence="5">
    <location>
        <begin position="12"/>
        <end position="35"/>
    </location>
</feature>
<evidence type="ECO:0000256" key="3">
    <source>
        <dbReference type="ARBA" id="ARBA00022553"/>
    </source>
</evidence>
<dbReference type="InterPro" id="IPR011006">
    <property type="entry name" value="CheY-like_superfamily"/>
</dbReference>
<dbReference type="EMBL" id="CACVBM020001063">
    <property type="protein sequence ID" value="CAA7028006.1"/>
    <property type="molecule type" value="Genomic_DNA"/>
</dbReference>
<evidence type="ECO:0000256" key="2">
    <source>
        <dbReference type="ARBA" id="ARBA00012438"/>
    </source>
</evidence>
<feature type="domain" description="Response regulatory" evidence="7">
    <location>
        <begin position="937"/>
        <end position="1069"/>
    </location>
</feature>
<feature type="domain" description="Histidine kinase" evidence="6">
    <location>
        <begin position="397"/>
        <end position="668"/>
    </location>
</feature>
<dbReference type="InterPro" id="IPR004358">
    <property type="entry name" value="Sig_transdc_His_kin-like_C"/>
</dbReference>
<dbReference type="OrthoDB" id="60033at2759"/>
<dbReference type="InterPro" id="IPR050956">
    <property type="entry name" value="2C_system_His_kinase"/>
</dbReference>
<dbReference type="PROSITE" id="PS50109">
    <property type="entry name" value="HIS_KIN"/>
    <property type="match status" value="1"/>
</dbReference>
<dbReference type="Gene3D" id="3.40.50.2300">
    <property type="match status" value="1"/>
</dbReference>
<evidence type="ECO:0000256" key="4">
    <source>
        <dbReference type="PROSITE-ProRule" id="PRU00169"/>
    </source>
</evidence>